<accession>A0ABY7PWX4</accession>
<dbReference type="InterPro" id="IPR025851">
    <property type="entry name" value="SUKH-4"/>
</dbReference>
<dbReference type="Proteomes" id="UP001212821">
    <property type="component" value="Chromosome"/>
</dbReference>
<keyword evidence="2" id="KW-1185">Reference proteome</keyword>
<dbReference type="Pfam" id="PF14435">
    <property type="entry name" value="SUKH-4"/>
    <property type="match status" value="2"/>
</dbReference>
<evidence type="ECO:0000313" key="1">
    <source>
        <dbReference type="EMBL" id="WBP84684.1"/>
    </source>
</evidence>
<sequence length="429" mass="47329">MQLRTTITADSVAKWFGADDLIRVPTSALPDDLVHEPTRRFLSEVGLPREGGAYVRLHTDPAVWLRPVSGRLEQPTAGADHLLVLGECGGHPPIFGDWLVLDSVTGQVFIVDGRCSAGSELVTDLVASDLSVLVTFVHELEALRATAADPTAHDGRRGRDVMTEVTRAVCERMQATDPAVFTQYSDAPHWTAVLAGYGLLWAARRNHDAAESLAFDITPELMEDLVMLPVSPEDLPPTLRHEPTRRLLTTVGLPTSGYLRDSEARPLVTLRDSGSWQADDDGEPHCPAQRDLIRLGAAGQDYEILLDGATGRIEAVEGEDLEDCASDLLHTDLSAFYLAIWTLTRLAELWDAMQNEDEDFDDYEDDYKDEFKLDPYNPGPTDWNAFFGKFTLERIALDLLAQLDAPSVAHDDTLWNVCANDSNYGYLLG</sequence>
<dbReference type="RefSeq" id="WP_270140089.1">
    <property type="nucleotide sequence ID" value="NZ_CP115450.1"/>
</dbReference>
<organism evidence="1 2">
    <name type="scientific">Kitasatospora cathayae</name>
    <dbReference type="NCBI Taxonomy" id="3004092"/>
    <lineage>
        <taxon>Bacteria</taxon>
        <taxon>Bacillati</taxon>
        <taxon>Actinomycetota</taxon>
        <taxon>Actinomycetes</taxon>
        <taxon>Kitasatosporales</taxon>
        <taxon>Streptomycetaceae</taxon>
        <taxon>Kitasatospora</taxon>
    </lineage>
</organism>
<proteinExistence type="predicted"/>
<protein>
    <submittedName>
        <fullName evidence="1">SUKH-4 family immunity protein</fullName>
    </submittedName>
</protein>
<evidence type="ECO:0000313" key="2">
    <source>
        <dbReference type="Proteomes" id="UP001212821"/>
    </source>
</evidence>
<gene>
    <name evidence="1" type="ORF">O1G21_01670</name>
</gene>
<name>A0ABY7PWX4_9ACTN</name>
<reference evidence="2" key="1">
    <citation type="submission" date="2022-12" db="EMBL/GenBank/DDBJ databases">
        <authorList>
            <person name="Mo P."/>
        </authorList>
    </citation>
    <scope>NUCLEOTIDE SEQUENCE [LARGE SCALE GENOMIC DNA]</scope>
    <source>
        <strain evidence="2">HUAS 3-15</strain>
    </source>
</reference>
<dbReference type="EMBL" id="CP115450">
    <property type="protein sequence ID" value="WBP84684.1"/>
    <property type="molecule type" value="Genomic_DNA"/>
</dbReference>